<keyword evidence="4 5" id="KW-0720">Serine protease</keyword>
<evidence type="ECO:0000313" key="8">
    <source>
        <dbReference type="Proteomes" id="UP001221686"/>
    </source>
</evidence>
<dbReference type="PANTHER" id="PTHR43806:SF11">
    <property type="entry name" value="CEREVISIN-RELATED"/>
    <property type="match status" value="1"/>
</dbReference>
<dbReference type="Gene3D" id="3.40.50.200">
    <property type="entry name" value="Peptidase S8/S53 domain"/>
    <property type="match status" value="1"/>
</dbReference>
<evidence type="ECO:0000259" key="6">
    <source>
        <dbReference type="Pfam" id="PF00082"/>
    </source>
</evidence>
<comment type="caution">
    <text evidence="7">The sequence shown here is derived from an EMBL/GenBank/DDBJ whole genome shotgun (WGS) entry which is preliminary data.</text>
</comment>
<feature type="active site" description="Charge relay system" evidence="5">
    <location>
        <position position="189"/>
    </location>
</feature>
<dbReference type="InterPro" id="IPR050131">
    <property type="entry name" value="Peptidase_S8_subtilisin-like"/>
</dbReference>
<dbReference type="SUPFAM" id="SSF52743">
    <property type="entry name" value="Subtilisin-like"/>
    <property type="match status" value="1"/>
</dbReference>
<dbReference type="Pfam" id="PF00082">
    <property type="entry name" value="Peptidase_S8"/>
    <property type="match status" value="1"/>
</dbReference>
<accession>A0ABT5EBC8</accession>
<dbReference type="EMBL" id="JAQNDL010000004">
    <property type="protein sequence ID" value="MDC0723169.1"/>
    <property type="molecule type" value="Genomic_DNA"/>
</dbReference>
<keyword evidence="8" id="KW-1185">Reference proteome</keyword>
<dbReference type="Proteomes" id="UP001221686">
    <property type="component" value="Unassembled WGS sequence"/>
</dbReference>
<evidence type="ECO:0000256" key="1">
    <source>
        <dbReference type="ARBA" id="ARBA00011073"/>
    </source>
</evidence>
<name>A0ABT5EBC8_9BACT</name>
<proteinExistence type="inferred from homology"/>
<reference evidence="7 8" key="1">
    <citation type="submission" date="2022-11" db="EMBL/GenBank/DDBJ databases">
        <title>Minimal conservation of predation-associated metabolite biosynthetic gene clusters underscores biosynthetic potential of Myxococcota including descriptions for ten novel species: Archangium lansinium sp. nov., Myxococcus landrumus sp. nov., Nannocystis bai.</title>
        <authorList>
            <person name="Ahearne A."/>
            <person name="Stevens C."/>
            <person name="Dowd S."/>
        </authorList>
    </citation>
    <scope>NUCLEOTIDE SEQUENCE [LARGE SCALE GENOMIC DNA]</scope>
    <source>
        <strain evidence="7 8">BB15-2</strain>
    </source>
</reference>
<evidence type="ECO:0000256" key="4">
    <source>
        <dbReference type="ARBA" id="ARBA00022825"/>
    </source>
</evidence>
<keyword evidence="2 5" id="KW-0645">Protease</keyword>
<comment type="similarity">
    <text evidence="1 5">Belongs to the peptidase S8 family.</text>
</comment>
<evidence type="ECO:0000256" key="2">
    <source>
        <dbReference type="ARBA" id="ARBA00022670"/>
    </source>
</evidence>
<dbReference type="InterPro" id="IPR000209">
    <property type="entry name" value="Peptidase_S8/S53_dom"/>
</dbReference>
<dbReference type="PROSITE" id="PS51892">
    <property type="entry name" value="SUBTILASE"/>
    <property type="match status" value="1"/>
</dbReference>
<dbReference type="InterPro" id="IPR036852">
    <property type="entry name" value="Peptidase_S8/S53_dom_sf"/>
</dbReference>
<keyword evidence="3 5" id="KW-0378">Hydrolase</keyword>
<feature type="active site" description="Charge relay system" evidence="5">
    <location>
        <position position="148"/>
    </location>
</feature>
<feature type="active site" description="Charge relay system" evidence="5">
    <location>
        <position position="345"/>
    </location>
</feature>
<dbReference type="RefSeq" id="WP_272091706.1">
    <property type="nucleotide sequence ID" value="NZ_JAQNDL010000004.1"/>
</dbReference>
<dbReference type="PANTHER" id="PTHR43806">
    <property type="entry name" value="PEPTIDASE S8"/>
    <property type="match status" value="1"/>
</dbReference>
<organism evidence="7 8">
    <name type="scientific">Nannocystis bainbridge</name>
    <dbReference type="NCBI Taxonomy" id="2995303"/>
    <lineage>
        <taxon>Bacteria</taxon>
        <taxon>Pseudomonadati</taxon>
        <taxon>Myxococcota</taxon>
        <taxon>Polyangia</taxon>
        <taxon>Nannocystales</taxon>
        <taxon>Nannocystaceae</taxon>
        <taxon>Nannocystis</taxon>
    </lineage>
</organism>
<evidence type="ECO:0000313" key="7">
    <source>
        <dbReference type="EMBL" id="MDC0723169.1"/>
    </source>
</evidence>
<evidence type="ECO:0000256" key="5">
    <source>
        <dbReference type="PROSITE-ProRule" id="PRU01240"/>
    </source>
</evidence>
<evidence type="ECO:0000256" key="3">
    <source>
        <dbReference type="ARBA" id="ARBA00022801"/>
    </source>
</evidence>
<feature type="domain" description="Peptidase S8/S53" evidence="6">
    <location>
        <begin position="139"/>
        <end position="363"/>
    </location>
</feature>
<protein>
    <submittedName>
        <fullName evidence="7">S8 family serine peptidase</fullName>
    </submittedName>
</protein>
<sequence>MNPPNTRSVVVELTADTAAHAAAAVEHAVQTAGLAARGWRVRGPADPGEPRRLIEVLAPAGTDLRRGWNAAHALTEALAARPELAAIAEAELDHALTEIDARIAAEVREAPGTELSINPPPRWHLAEIGAERAWQHGHGHGVRIGHPDSGTTEHPSLAGAAVLHDQGLNLMEPGSPPIDPLAPVGQPGHGTATSSLMVGRERLPHRVVGLAPAAELVPIRVTDSVVILTWHARLAQAIDHAVARGCHVVSLSLGGLPGARLRRAVERAHARGVIVVAAAGNHVQFVVWPAAYPEVLAVAATGPKGQVWSDSSKGPSVALTAPGHRMLVADWRDGDAVTRISSGTSYATALVASAAALWLARHDPVALRQRYPGAALPQAFRRALAGSTRDALDPGPFPRAWFGAGLLDCAALLQAPLPLGEEAPGATPPAAPEAMLVDALLPLALERARGRTGPHEAIVSAHAQTRSVEQRVRLGVAHLLGAGAREDLTTAAPGLGVEVLQQLVVDPVYRRALVDAVLGESPLPAVPRHASMALRRRIADTTAAPARPRRRVQLAPTTATTTTDSLRIVVPITLEVRLGAPEPE</sequence>
<gene>
    <name evidence="7" type="ORF">POL25_40155</name>
</gene>